<dbReference type="eggNOG" id="KOG0873">
    <property type="taxonomic scope" value="Eukaryota"/>
</dbReference>
<dbReference type="Pfam" id="PF04116">
    <property type="entry name" value="FA_hydroxylase"/>
    <property type="match status" value="1"/>
</dbReference>
<dbReference type="InterPro" id="IPR006694">
    <property type="entry name" value="Fatty_acid_hydroxylase"/>
</dbReference>
<evidence type="ECO:0000256" key="5">
    <source>
        <dbReference type="SAM" id="Phobius"/>
    </source>
</evidence>
<evidence type="ECO:0000256" key="3">
    <source>
        <dbReference type="ARBA" id="ARBA00022989"/>
    </source>
</evidence>
<keyword evidence="2 5" id="KW-0812">Transmembrane</keyword>
<gene>
    <name evidence="7" type="ORF">TRIADDRAFT_53886</name>
</gene>
<keyword evidence="4 5" id="KW-0472">Membrane</keyword>
<feature type="transmembrane region" description="Helical" evidence="5">
    <location>
        <begin position="184"/>
        <end position="209"/>
    </location>
</feature>
<feature type="domain" description="Fatty acid hydroxylase" evidence="6">
    <location>
        <begin position="135"/>
        <end position="267"/>
    </location>
</feature>
<dbReference type="GO" id="GO:0005506">
    <property type="term" value="F:iron ion binding"/>
    <property type="evidence" value="ECO:0007669"/>
    <property type="project" value="InterPro"/>
</dbReference>
<dbReference type="Proteomes" id="UP000009022">
    <property type="component" value="Unassembled WGS sequence"/>
</dbReference>
<dbReference type="PANTHER" id="PTHR11863">
    <property type="entry name" value="STEROL DESATURASE"/>
    <property type="match status" value="1"/>
</dbReference>
<keyword evidence="8" id="KW-1185">Reference proteome</keyword>
<feature type="transmembrane region" description="Helical" evidence="5">
    <location>
        <begin position="127"/>
        <end position="148"/>
    </location>
</feature>
<dbReference type="GO" id="GO:0005789">
    <property type="term" value="C:endoplasmic reticulum membrane"/>
    <property type="evidence" value="ECO:0000318"/>
    <property type="project" value="GO_Central"/>
</dbReference>
<evidence type="ECO:0000259" key="6">
    <source>
        <dbReference type="Pfam" id="PF04116"/>
    </source>
</evidence>
<dbReference type="STRING" id="10228.B3RMB3"/>
<keyword evidence="3 5" id="KW-1133">Transmembrane helix</keyword>
<dbReference type="InParanoid" id="B3RMB3"/>
<sequence>MNFYSANESFPLTDYLPQNPVEPYFRDYWMAMTDRYTKFQIATWGSLIVHELVYFGACAPGFMAQFIPFMHYFKIQKDKPETFDKQWKCFKLLMFNHFLIQLPLICGTYAFTQMFGIPYDYASMPAWYIIAMQVLGCAVIEDTWHYFLHRIMHDKRFYKYVHKVHHNFQAPFGMTAEYAHPVETVVLGMGFFIGILTFCTHVVLLWAWVTVRLLETIDVHSGYNLPYLNPFHLIPFYAGAKFHDFHHMNFTGNYSSTFSYWDRIFGTDQQYHKYVGEKQKAALKKSE</sequence>
<evidence type="ECO:0000256" key="1">
    <source>
        <dbReference type="ARBA" id="ARBA00004370"/>
    </source>
</evidence>
<dbReference type="CTD" id="6751385"/>
<proteinExistence type="predicted"/>
<dbReference type="InterPro" id="IPR050307">
    <property type="entry name" value="Sterol_Desaturase_Related"/>
</dbReference>
<dbReference type="PhylomeDB" id="B3RMB3"/>
<evidence type="ECO:0000256" key="2">
    <source>
        <dbReference type="ARBA" id="ARBA00022692"/>
    </source>
</evidence>
<dbReference type="KEGG" id="tad:TRIADDRAFT_53886"/>
<dbReference type="GeneID" id="6751385"/>
<dbReference type="RefSeq" id="XP_002109654.1">
    <property type="nucleotide sequence ID" value="XM_002109618.1"/>
</dbReference>
<feature type="transmembrane region" description="Helical" evidence="5">
    <location>
        <begin position="52"/>
        <end position="73"/>
    </location>
</feature>
<reference evidence="7 8" key="1">
    <citation type="journal article" date="2008" name="Nature">
        <title>The Trichoplax genome and the nature of placozoans.</title>
        <authorList>
            <person name="Srivastava M."/>
            <person name="Begovic E."/>
            <person name="Chapman J."/>
            <person name="Putnam N.H."/>
            <person name="Hellsten U."/>
            <person name="Kawashima T."/>
            <person name="Kuo A."/>
            <person name="Mitros T."/>
            <person name="Salamov A."/>
            <person name="Carpenter M.L."/>
            <person name="Signorovitch A.Y."/>
            <person name="Moreno M.A."/>
            <person name="Kamm K."/>
            <person name="Grimwood J."/>
            <person name="Schmutz J."/>
            <person name="Shapiro H."/>
            <person name="Grigoriev I.V."/>
            <person name="Buss L.W."/>
            <person name="Schierwater B."/>
            <person name="Dellaporta S.L."/>
            <person name="Rokhsar D.S."/>
        </authorList>
    </citation>
    <scope>NUCLEOTIDE SEQUENCE [LARGE SCALE GENOMIC DNA]</scope>
    <source>
        <strain evidence="7 8">Grell-BS-1999</strain>
    </source>
</reference>
<accession>B3RMB3</accession>
<dbReference type="EMBL" id="DS985242">
    <property type="protein sequence ID" value="EDV27820.1"/>
    <property type="molecule type" value="Genomic_DNA"/>
</dbReference>
<dbReference type="OMA" id="IVHEFIY"/>
<dbReference type="AlphaFoldDB" id="B3RMB3"/>
<dbReference type="HOGENOM" id="CLU_047036_5_3_1"/>
<evidence type="ECO:0000256" key="4">
    <source>
        <dbReference type="ARBA" id="ARBA00023136"/>
    </source>
</evidence>
<dbReference type="GO" id="GO:0000254">
    <property type="term" value="F:C-4 methylsterol oxidase activity"/>
    <property type="evidence" value="ECO:0000318"/>
    <property type="project" value="GO_Central"/>
</dbReference>
<evidence type="ECO:0000313" key="8">
    <source>
        <dbReference type="Proteomes" id="UP000009022"/>
    </source>
</evidence>
<feature type="transmembrane region" description="Helical" evidence="5">
    <location>
        <begin position="94"/>
        <end position="115"/>
    </location>
</feature>
<protein>
    <recommendedName>
        <fullName evidence="6">Fatty acid hydroxylase domain-containing protein</fullName>
    </recommendedName>
</protein>
<dbReference type="GO" id="GO:0016126">
    <property type="term" value="P:sterol biosynthetic process"/>
    <property type="evidence" value="ECO:0000318"/>
    <property type="project" value="GO_Central"/>
</dbReference>
<name>B3RMB3_TRIAD</name>
<dbReference type="FunCoup" id="B3RMB3">
    <property type="interactions" value="238"/>
</dbReference>
<evidence type="ECO:0000313" key="7">
    <source>
        <dbReference type="EMBL" id="EDV27820.1"/>
    </source>
</evidence>
<comment type="subcellular location">
    <subcellularLocation>
        <location evidence="1">Membrane</location>
    </subcellularLocation>
</comment>
<organism evidence="7 8">
    <name type="scientific">Trichoplax adhaerens</name>
    <name type="common">Trichoplax reptans</name>
    <dbReference type="NCBI Taxonomy" id="10228"/>
    <lineage>
        <taxon>Eukaryota</taxon>
        <taxon>Metazoa</taxon>
        <taxon>Placozoa</taxon>
        <taxon>Uniplacotomia</taxon>
        <taxon>Trichoplacea</taxon>
        <taxon>Trichoplacidae</taxon>
        <taxon>Trichoplax</taxon>
    </lineage>
</organism>
<dbReference type="OrthoDB" id="1658724at2759"/>